<evidence type="ECO:0000259" key="8">
    <source>
        <dbReference type="PROSITE" id="PS51297"/>
    </source>
</evidence>
<dbReference type="GO" id="GO:0005634">
    <property type="term" value="C:nucleus"/>
    <property type="evidence" value="ECO:0007669"/>
    <property type="project" value="UniProtKB-SubCell"/>
</dbReference>
<reference evidence="9" key="3">
    <citation type="submission" date="2022-01" db="UniProtKB">
        <authorList>
            <consortium name="EnsemblPlants"/>
        </authorList>
    </citation>
    <scope>IDENTIFICATION</scope>
    <source>
        <strain evidence="9">subsp. vulgare</strain>
    </source>
</reference>
<organism evidence="9 10">
    <name type="scientific">Hordeum vulgare subsp. vulgare</name>
    <name type="common">Domesticated barley</name>
    <dbReference type="NCBI Taxonomy" id="112509"/>
    <lineage>
        <taxon>Eukaryota</taxon>
        <taxon>Viridiplantae</taxon>
        <taxon>Streptophyta</taxon>
        <taxon>Embryophyta</taxon>
        <taxon>Tracheophyta</taxon>
        <taxon>Spermatophyta</taxon>
        <taxon>Magnoliopsida</taxon>
        <taxon>Liliopsida</taxon>
        <taxon>Poales</taxon>
        <taxon>Poaceae</taxon>
        <taxon>BOP clade</taxon>
        <taxon>Pooideae</taxon>
        <taxon>Triticodae</taxon>
        <taxon>Triticeae</taxon>
        <taxon>Hordeinae</taxon>
        <taxon>Hordeum</taxon>
    </lineage>
</organism>
<keyword evidence="2" id="KW-0805">Transcription regulation</keyword>
<name>A0A8I6YZW5_HORVV</name>
<feature type="coiled-coil region" evidence="6">
    <location>
        <begin position="76"/>
        <end position="137"/>
    </location>
</feature>
<dbReference type="SUPFAM" id="SSF55455">
    <property type="entry name" value="SRF-like"/>
    <property type="match status" value="1"/>
</dbReference>
<dbReference type="EnsemblPlants" id="HORVU.MOREX.r3.7HG0737750.1">
    <property type="protein sequence ID" value="HORVU.MOREX.r3.7HG0737750.1"/>
    <property type="gene ID" value="HORVU.MOREX.r3.7HG0737750"/>
</dbReference>
<dbReference type="OMA" id="MDYCSPH"/>
<evidence type="ECO:0000256" key="4">
    <source>
        <dbReference type="ARBA" id="ARBA00023163"/>
    </source>
</evidence>
<dbReference type="PROSITE" id="PS51297">
    <property type="entry name" value="K_BOX"/>
    <property type="match status" value="1"/>
</dbReference>
<dbReference type="InterPro" id="IPR002487">
    <property type="entry name" value="TF_Kbox"/>
</dbReference>
<dbReference type="PROSITE" id="PS50066">
    <property type="entry name" value="MADS_BOX_2"/>
    <property type="match status" value="1"/>
</dbReference>
<keyword evidence="4" id="KW-0804">Transcription</keyword>
<dbReference type="InterPro" id="IPR036879">
    <property type="entry name" value="TF_MADSbox_sf"/>
</dbReference>
<feature type="domain" description="K-box" evidence="8">
    <location>
        <begin position="76"/>
        <end position="166"/>
    </location>
</feature>
<dbReference type="Gene3D" id="3.40.1810.10">
    <property type="entry name" value="Transcription factor, MADS-box"/>
    <property type="match status" value="1"/>
</dbReference>
<dbReference type="Pfam" id="PF01486">
    <property type="entry name" value="K-box"/>
    <property type="match status" value="1"/>
</dbReference>
<evidence type="ECO:0000256" key="3">
    <source>
        <dbReference type="ARBA" id="ARBA00023125"/>
    </source>
</evidence>
<gene>
    <name evidence="9" type="primary">LOC123408584</name>
</gene>
<sequence length="218" mass="24559">MVDDDDGVSRRATFGELLTEAQELDALCEADVGVLVFDSAGRQMDYCSPHTSWSELTQRYKSISNDKFQGINPDDDHQLLAEISRLRRERDRLEASVRRQSGDDLPPAATAELGDLEQQQQRALAKVREMKEKLLQQQLDESYHRVHILEDQNSFLRHMMSEEGRQRAAVEASAVVAELMAPPIQPATLFGGFFPEVKEEGASTSLRLWPQQFPGCGN</sequence>
<evidence type="ECO:0000259" key="7">
    <source>
        <dbReference type="PROSITE" id="PS50066"/>
    </source>
</evidence>
<dbReference type="GO" id="GO:0000981">
    <property type="term" value="F:DNA-binding transcription factor activity, RNA polymerase II-specific"/>
    <property type="evidence" value="ECO:0000318"/>
    <property type="project" value="GO_Central"/>
</dbReference>
<dbReference type="GO" id="GO:0046983">
    <property type="term" value="F:protein dimerization activity"/>
    <property type="evidence" value="ECO:0007669"/>
    <property type="project" value="InterPro"/>
</dbReference>
<evidence type="ECO:0000256" key="1">
    <source>
        <dbReference type="ARBA" id="ARBA00004123"/>
    </source>
</evidence>
<feature type="domain" description="MADS-box" evidence="7">
    <location>
        <begin position="17"/>
        <end position="50"/>
    </location>
</feature>
<keyword evidence="6" id="KW-0175">Coiled coil</keyword>
<dbReference type="PANTHER" id="PTHR48019">
    <property type="entry name" value="SERUM RESPONSE FACTOR HOMOLOG"/>
    <property type="match status" value="1"/>
</dbReference>
<keyword evidence="3" id="KW-0238">DNA-binding</keyword>
<dbReference type="Gramene" id="HORVU.MOREX.r3.7HG0737750.1">
    <property type="protein sequence ID" value="HORVU.MOREX.r3.7HG0737750.1"/>
    <property type="gene ID" value="HORVU.MOREX.r3.7HG0737750"/>
</dbReference>
<dbReference type="InterPro" id="IPR002100">
    <property type="entry name" value="TF_MADSbox"/>
</dbReference>
<evidence type="ECO:0000256" key="5">
    <source>
        <dbReference type="ARBA" id="ARBA00023242"/>
    </source>
</evidence>
<keyword evidence="10" id="KW-1185">Reference proteome</keyword>
<dbReference type="GeneID" id="123408584"/>
<dbReference type="Gramene" id="HORVU.MOREX.r2.7HG0611850.1">
    <property type="protein sequence ID" value="HORVU.MOREX.r2.7HG0611850.1"/>
    <property type="gene ID" value="HORVU.MOREX.r2.7HG0611850"/>
</dbReference>
<reference evidence="9" key="2">
    <citation type="submission" date="2020-10" db="EMBL/GenBank/DDBJ databases">
        <authorList>
            <person name="Scholz U."/>
            <person name="Mascher M."/>
            <person name="Fiebig A."/>
        </authorList>
    </citation>
    <scope>NUCLEOTIDE SEQUENCE [LARGE SCALE GENOMIC DNA]</scope>
    <source>
        <strain evidence="9">cv. Morex</strain>
    </source>
</reference>
<dbReference type="RefSeq" id="XP_044957594.1">
    <property type="nucleotide sequence ID" value="XM_045101659.1"/>
</dbReference>
<dbReference type="Proteomes" id="UP000011116">
    <property type="component" value="Chromosome 7H"/>
</dbReference>
<proteinExistence type="predicted"/>
<evidence type="ECO:0000256" key="6">
    <source>
        <dbReference type="SAM" id="Coils"/>
    </source>
</evidence>
<comment type="subcellular location">
    <subcellularLocation>
        <location evidence="1">Nucleus</location>
    </subcellularLocation>
</comment>
<dbReference type="GO" id="GO:0006357">
    <property type="term" value="P:regulation of transcription by RNA polymerase II"/>
    <property type="evidence" value="ECO:0000318"/>
    <property type="project" value="GO_Central"/>
</dbReference>
<accession>A0A8I6YZW5</accession>
<protein>
    <submittedName>
        <fullName evidence="9">Uncharacterized protein</fullName>
    </submittedName>
</protein>
<dbReference type="SMR" id="A0A8I6YZW5"/>
<reference evidence="10" key="1">
    <citation type="journal article" date="2012" name="Nature">
        <title>A physical, genetic and functional sequence assembly of the barley genome.</title>
        <authorList>
            <consortium name="The International Barley Genome Sequencing Consortium"/>
            <person name="Mayer K.F."/>
            <person name="Waugh R."/>
            <person name="Brown J.W."/>
            <person name="Schulman A."/>
            <person name="Langridge P."/>
            <person name="Platzer M."/>
            <person name="Fincher G.B."/>
            <person name="Muehlbauer G.J."/>
            <person name="Sato K."/>
            <person name="Close T.J."/>
            <person name="Wise R.P."/>
            <person name="Stein N."/>
        </authorList>
    </citation>
    <scope>NUCLEOTIDE SEQUENCE [LARGE SCALE GENOMIC DNA]</scope>
    <source>
        <strain evidence="10">cv. Morex</strain>
    </source>
</reference>
<evidence type="ECO:0000313" key="10">
    <source>
        <dbReference type="Proteomes" id="UP000011116"/>
    </source>
</evidence>
<evidence type="ECO:0000313" key="9">
    <source>
        <dbReference type="EnsemblPlants" id="HORVU.MOREX.r3.7HG0737750.1"/>
    </source>
</evidence>
<keyword evidence="5" id="KW-0539">Nucleus</keyword>
<dbReference type="InterPro" id="IPR050142">
    <property type="entry name" value="MADS-box/MEF2_TF"/>
</dbReference>
<evidence type="ECO:0000256" key="2">
    <source>
        <dbReference type="ARBA" id="ARBA00023015"/>
    </source>
</evidence>
<dbReference type="GO" id="GO:0000978">
    <property type="term" value="F:RNA polymerase II cis-regulatory region sequence-specific DNA binding"/>
    <property type="evidence" value="ECO:0000318"/>
    <property type="project" value="GO_Central"/>
</dbReference>
<dbReference type="AlphaFoldDB" id="A0A8I6YZW5"/>